<evidence type="ECO:0000256" key="3">
    <source>
        <dbReference type="ARBA" id="ARBA00022679"/>
    </source>
</evidence>
<dbReference type="NCBIfam" id="NF002060">
    <property type="entry name" value="PRK00892.1"/>
    <property type="match status" value="1"/>
</dbReference>
<evidence type="ECO:0000256" key="6">
    <source>
        <dbReference type="ARBA" id="ARBA00023315"/>
    </source>
</evidence>
<dbReference type="InterPro" id="IPR020573">
    <property type="entry name" value="UDP_GlcNAc_AcTrfase_non-rep"/>
</dbReference>
<dbReference type="SUPFAM" id="SSF51161">
    <property type="entry name" value="Trimeric LpxA-like enzymes"/>
    <property type="match status" value="1"/>
</dbReference>
<comment type="catalytic activity">
    <reaction evidence="7">
        <text>a UDP-3-O-[(3R)-3-hydroxyacyl]-alpha-D-glucosamine + a (3R)-hydroxyacyl-[ACP] = a UDP-2-N,3-O-bis[(3R)-3-hydroxyacyl]-alpha-D-glucosamine + holo-[ACP] + H(+)</text>
        <dbReference type="Rhea" id="RHEA:53836"/>
        <dbReference type="Rhea" id="RHEA-COMP:9685"/>
        <dbReference type="Rhea" id="RHEA-COMP:9945"/>
        <dbReference type="ChEBI" id="CHEBI:15378"/>
        <dbReference type="ChEBI" id="CHEBI:64479"/>
        <dbReference type="ChEBI" id="CHEBI:78827"/>
        <dbReference type="ChEBI" id="CHEBI:137740"/>
        <dbReference type="ChEBI" id="CHEBI:137748"/>
        <dbReference type="EC" id="2.3.1.191"/>
    </reaction>
</comment>
<proteinExistence type="inferred from homology"/>
<dbReference type="InterPro" id="IPR011004">
    <property type="entry name" value="Trimer_LpxA-like_sf"/>
</dbReference>
<evidence type="ECO:0000256" key="5">
    <source>
        <dbReference type="ARBA" id="ARBA00023098"/>
    </source>
</evidence>
<evidence type="ECO:0000256" key="4">
    <source>
        <dbReference type="ARBA" id="ARBA00022737"/>
    </source>
</evidence>
<comment type="function">
    <text evidence="7">Catalyzes the N-acylation of UDP-3-O-acylglucosamine using 3-hydroxyacyl-ACP as the acyl donor. Is involved in the biosynthesis of lipid A, a phosphorylated glycolipid that anchors the lipopolysaccharide to the outer membrane of the cell.</text>
</comment>
<dbReference type="InterPro" id="IPR018357">
    <property type="entry name" value="Hexapep_transf_CS"/>
</dbReference>
<name>A0ABT8BGF8_9HYPH</name>
<gene>
    <name evidence="7 9" type="primary">lpxD</name>
    <name evidence="9" type="ORF">QWZ12_06635</name>
</gene>
<dbReference type="RefSeq" id="WP_238224646.1">
    <property type="nucleotide sequence ID" value="NZ_BPQD01000008.1"/>
</dbReference>
<dbReference type="Gene3D" id="3.40.1390.10">
    <property type="entry name" value="MurE/MurF, N-terminal domain"/>
    <property type="match status" value="1"/>
</dbReference>
<evidence type="ECO:0000313" key="9">
    <source>
        <dbReference type="EMBL" id="MDN3590289.1"/>
    </source>
</evidence>
<protein>
    <recommendedName>
        <fullName evidence="7">UDP-3-O-acylglucosamine N-acyltransferase</fullName>
        <ecNumber evidence="7">2.3.1.191</ecNumber>
    </recommendedName>
</protein>
<dbReference type="NCBIfam" id="TIGR01853">
    <property type="entry name" value="lipid_A_lpxD"/>
    <property type="match status" value="1"/>
</dbReference>
<comment type="subunit">
    <text evidence="7">Homotrimer.</text>
</comment>
<evidence type="ECO:0000256" key="1">
    <source>
        <dbReference type="ARBA" id="ARBA00022516"/>
    </source>
</evidence>
<evidence type="ECO:0000259" key="8">
    <source>
        <dbReference type="Pfam" id="PF04613"/>
    </source>
</evidence>
<dbReference type="CDD" id="cd03352">
    <property type="entry name" value="LbH_LpxD"/>
    <property type="match status" value="1"/>
</dbReference>
<dbReference type="Gene3D" id="2.160.10.10">
    <property type="entry name" value="Hexapeptide repeat proteins"/>
    <property type="match status" value="1"/>
</dbReference>
<evidence type="ECO:0000313" key="10">
    <source>
        <dbReference type="Proteomes" id="UP001224644"/>
    </source>
</evidence>
<comment type="similarity">
    <text evidence="7">Belongs to the transferase hexapeptide repeat family. LpxD subfamily.</text>
</comment>
<keyword evidence="10" id="KW-1185">Reference proteome</keyword>
<dbReference type="GO" id="GO:0103118">
    <property type="term" value="F:UDP-3-O-[(3R)-3-hydroxyacyl]-glucosamine N-acyltransferase activity"/>
    <property type="evidence" value="ECO:0007669"/>
    <property type="project" value="UniProtKB-EC"/>
</dbReference>
<evidence type="ECO:0000256" key="7">
    <source>
        <dbReference type="HAMAP-Rule" id="MF_00523"/>
    </source>
</evidence>
<dbReference type="EMBL" id="JAUFPX010000004">
    <property type="protein sequence ID" value="MDN3590289.1"/>
    <property type="molecule type" value="Genomic_DNA"/>
</dbReference>
<dbReference type="EC" id="2.3.1.191" evidence="7"/>
<comment type="pathway">
    <text evidence="7">Bacterial outer membrane biogenesis; LPS lipid A biosynthesis.</text>
</comment>
<organism evidence="9 10">
    <name type="scientific">Methylobacterium adhaesivum</name>
    <dbReference type="NCBI Taxonomy" id="333297"/>
    <lineage>
        <taxon>Bacteria</taxon>
        <taxon>Pseudomonadati</taxon>
        <taxon>Pseudomonadota</taxon>
        <taxon>Alphaproteobacteria</taxon>
        <taxon>Hyphomicrobiales</taxon>
        <taxon>Methylobacteriaceae</taxon>
        <taxon>Methylobacterium</taxon>
    </lineage>
</organism>
<reference evidence="10" key="1">
    <citation type="journal article" date="2019" name="Int. J. Syst. Evol. Microbiol.">
        <title>The Global Catalogue of Microorganisms (GCM) 10K type strain sequencing project: providing services to taxonomists for standard genome sequencing and annotation.</title>
        <authorList>
            <consortium name="The Broad Institute Genomics Platform"/>
            <consortium name="The Broad Institute Genome Sequencing Center for Infectious Disease"/>
            <person name="Wu L."/>
            <person name="Ma J."/>
        </authorList>
    </citation>
    <scope>NUCLEOTIDE SEQUENCE [LARGE SCALE GENOMIC DNA]</scope>
    <source>
        <strain evidence="10">CECT 7069</strain>
    </source>
</reference>
<dbReference type="PANTHER" id="PTHR43378:SF2">
    <property type="entry name" value="UDP-3-O-ACYLGLUCOSAMINE N-ACYLTRANSFERASE 1, MITOCHONDRIAL-RELATED"/>
    <property type="match status" value="1"/>
</dbReference>
<keyword evidence="6 7" id="KW-0012">Acyltransferase</keyword>
<sequence length="351" mass="35764">MADPIFFSPDTTLSLGAIAEALGVSLPPGTDPDAILTGAAPLETAGPGDVAYMDNARYGDALAQTRAGLCLVSPRFAPRVPSGTVALVLRDPYRAYAGLLGRLHPDAMRPASLFGSTGVASGAHVHAEARLEDGVRVDPGAVIGPGAEIGSGTVIGPGAVLGPNVRIGRDCAIGAGATLTHTLVGNRVIVHPGARLGQDGFGFAMGPGGHLKVPQIGRVIVQDDVEIGANTTIDRGASRDTVIGEGTKIDNLVQIAHNVVIGRHCVIVSGVGISGSTTLEDYVVLGGQVGVVGHLRIGMGAQIAGSSNVNRDVPPGSRWGGTPAKPVRAWFRELTTLARLAERAPGVEPKE</sequence>
<keyword evidence="5 7" id="KW-0443">Lipid metabolism</keyword>
<dbReference type="PANTHER" id="PTHR43378">
    <property type="entry name" value="UDP-3-O-ACYLGLUCOSAMINE N-ACYLTRANSFERASE"/>
    <property type="match status" value="1"/>
</dbReference>
<keyword evidence="2 7" id="KW-0441">Lipid A biosynthesis</keyword>
<accession>A0ABT8BGF8</accession>
<dbReference type="Pfam" id="PF00132">
    <property type="entry name" value="Hexapep"/>
    <property type="match status" value="2"/>
</dbReference>
<keyword evidence="1 7" id="KW-0444">Lipid biosynthesis</keyword>
<feature type="domain" description="UDP-3-O-[3-hydroxymyristoyl] glucosamine N-acyltransferase non-repeat region" evidence="8">
    <location>
        <begin position="34"/>
        <end position="100"/>
    </location>
</feature>
<dbReference type="Pfam" id="PF04613">
    <property type="entry name" value="LpxD"/>
    <property type="match status" value="1"/>
</dbReference>
<keyword evidence="3 7" id="KW-0808">Transferase</keyword>
<feature type="active site" description="Proton acceptor" evidence="7">
    <location>
        <position position="257"/>
    </location>
</feature>
<keyword evidence="4 7" id="KW-0677">Repeat</keyword>
<comment type="caution">
    <text evidence="9">The sequence shown here is derived from an EMBL/GenBank/DDBJ whole genome shotgun (WGS) entry which is preliminary data.</text>
</comment>
<dbReference type="PROSITE" id="PS00101">
    <property type="entry name" value="HEXAPEP_TRANSFERASES"/>
    <property type="match status" value="2"/>
</dbReference>
<dbReference type="Proteomes" id="UP001224644">
    <property type="component" value="Unassembled WGS sequence"/>
</dbReference>
<dbReference type="InterPro" id="IPR007691">
    <property type="entry name" value="LpxD"/>
</dbReference>
<dbReference type="HAMAP" id="MF_00523">
    <property type="entry name" value="LpxD"/>
    <property type="match status" value="1"/>
</dbReference>
<evidence type="ECO:0000256" key="2">
    <source>
        <dbReference type="ARBA" id="ARBA00022556"/>
    </source>
</evidence>
<dbReference type="InterPro" id="IPR001451">
    <property type="entry name" value="Hexapep"/>
</dbReference>